<accession>A0ABN2AHR7</accession>
<sequence>MAEISDTEHFGVSRKAIEAELGVIAAEWEQQGRIEPVVDKDTGEIHPEAERELLDRF</sequence>
<name>A0ABN2AHR7_9MICO</name>
<gene>
    <name evidence="1" type="ORF">GCM10009690_21310</name>
</gene>
<comment type="caution">
    <text evidence="1">The sequence shown here is derived from an EMBL/GenBank/DDBJ whole genome shotgun (WGS) entry which is preliminary data.</text>
</comment>
<dbReference type="RefSeq" id="WP_173155006.1">
    <property type="nucleotide sequence ID" value="NZ_BAAALX010000010.1"/>
</dbReference>
<evidence type="ECO:0000313" key="2">
    <source>
        <dbReference type="Proteomes" id="UP001500177"/>
    </source>
</evidence>
<keyword evidence="2" id="KW-1185">Reference proteome</keyword>
<proteinExistence type="predicted"/>
<dbReference type="EMBL" id="BAAALX010000010">
    <property type="protein sequence ID" value="GAA1517989.1"/>
    <property type="molecule type" value="Genomic_DNA"/>
</dbReference>
<organism evidence="1 2">
    <name type="scientific">Brevibacterium permense</name>
    <dbReference type="NCBI Taxonomy" id="234834"/>
    <lineage>
        <taxon>Bacteria</taxon>
        <taxon>Bacillati</taxon>
        <taxon>Actinomycetota</taxon>
        <taxon>Actinomycetes</taxon>
        <taxon>Micrococcales</taxon>
        <taxon>Brevibacteriaceae</taxon>
        <taxon>Brevibacterium</taxon>
    </lineage>
</organism>
<evidence type="ECO:0000313" key="1">
    <source>
        <dbReference type="EMBL" id="GAA1517989.1"/>
    </source>
</evidence>
<reference evidence="1 2" key="1">
    <citation type="journal article" date="2019" name="Int. J. Syst. Evol. Microbiol.">
        <title>The Global Catalogue of Microorganisms (GCM) 10K type strain sequencing project: providing services to taxonomists for standard genome sequencing and annotation.</title>
        <authorList>
            <consortium name="The Broad Institute Genomics Platform"/>
            <consortium name="The Broad Institute Genome Sequencing Center for Infectious Disease"/>
            <person name="Wu L."/>
            <person name="Ma J."/>
        </authorList>
    </citation>
    <scope>NUCLEOTIDE SEQUENCE [LARGE SCALE GENOMIC DNA]</scope>
    <source>
        <strain evidence="1 2">JCM 13318</strain>
    </source>
</reference>
<protein>
    <submittedName>
        <fullName evidence="1">Uncharacterized protein</fullName>
    </submittedName>
</protein>
<dbReference type="Proteomes" id="UP001500177">
    <property type="component" value="Unassembled WGS sequence"/>
</dbReference>